<comment type="caution">
    <text evidence="7">The sequence shown here is derived from an EMBL/GenBank/DDBJ whole genome shotgun (WGS) entry which is preliminary data.</text>
</comment>
<dbReference type="InterPro" id="IPR036259">
    <property type="entry name" value="MFS_trans_sf"/>
</dbReference>
<dbReference type="OrthoDB" id="3936150at2759"/>
<name>A0A3M7QQ20_BRAPC</name>
<accession>A0A3M7QQ20</accession>
<sequence length="348" mass="39904">MPQVFFLYYSIENEAMEVVGTSKRVTAASSIYYFYILGEFVVLILAYFVRNYQRFYLYCTALMCSFLVYFWTVPESPRWLMTKKKFVQAHSVFKKIARANKKNLNDCTELENLKLLATKNEKENELNDMEKMIDESSDTTERNLSALETLKIFFRSKKLLLRTLTIMFNWLTNSLVYYGISFNTSDLVGDPYFNFGLSIIVELIAIIVTHFTLERYGRKVPYSITMVLTGASLLCVLFVPPDMGFLVTACALLGKFSISFTYNTIYIITGESHPTVIRTSAISVCQTFARMGAIVAPNVQLLGELYWYPMPFVIFGACSSVSALLFIFFVPETKDKKLPDTIEDFINN</sequence>
<dbReference type="InterPro" id="IPR005828">
    <property type="entry name" value="MFS_sugar_transport-like"/>
</dbReference>
<keyword evidence="5" id="KW-0175">Coiled coil</keyword>
<reference evidence="7 8" key="1">
    <citation type="journal article" date="2018" name="Sci. Rep.">
        <title>Genomic signatures of local adaptation to the degree of environmental predictability in rotifers.</title>
        <authorList>
            <person name="Franch-Gras L."/>
            <person name="Hahn C."/>
            <person name="Garcia-Roger E.M."/>
            <person name="Carmona M.J."/>
            <person name="Serra M."/>
            <person name="Gomez A."/>
        </authorList>
    </citation>
    <scope>NUCLEOTIDE SEQUENCE [LARGE SCALE GENOMIC DNA]</scope>
    <source>
        <strain evidence="7">HYR1</strain>
    </source>
</reference>
<comment type="subcellular location">
    <subcellularLocation>
        <location evidence="1">Membrane</location>
        <topology evidence="1">Multi-pass membrane protein</topology>
    </subcellularLocation>
</comment>
<evidence type="ECO:0000256" key="5">
    <source>
        <dbReference type="SAM" id="Coils"/>
    </source>
</evidence>
<feature type="transmembrane region" description="Helical" evidence="6">
    <location>
        <begin position="220"/>
        <end position="239"/>
    </location>
</feature>
<dbReference type="Gene3D" id="1.20.1250.20">
    <property type="entry name" value="MFS general substrate transporter like domains"/>
    <property type="match status" value="1"/>
</dbReference>
<evidence type="ECO:0000256" key="6">
    <source>
        <dbReference type="SAM" id="Phobius"/>
    </source>
</evidence>
<feature type="transmembrane region" description="Helical" evidence="6">
    <location>
        <begin position="305"/>
        <end position="330"/>
    </location>
</feature>
<dbReference type="GO" id="GO:0022857">
    <property type="term" value="F:transmembrane transporter activity"/>
    <property type="evidence" value="ECO:0007669"/>
    <property type="project" value="InterPro"/>
</dbReference>
<feature type="transmembrane region" description="Helical" evidence="6">
    <location>
        <begin position="245"/>
        <end position="268"/>
    </location>
</feature>
<feature type="coiled-coil region" evidence="5">
    <location>
        <begin position="112"/>
        <end position="139"/>
    </location>
</feature>
<keyword evidence="3 6" id="KW-1133">Transmembrane helix</keyword>
<gene>
    <name evidence="7" type="ORF">BpHYR1_020968</name>
</gene>
<dbReference type="Proteomes" id="UP000276133">
    <property type="component" value="Unassembled WGS sequence"/>
</dbReference>
<dbReference type="Pfam" id="PF00083">
    <property type="entry name" value="Sugar_tr"/>
    <property type="match status" value="1"/>
</dbReference>
<dbReference type="AlphaFoldDB" id="A0A3M7QQ20"/>
<evidence type="ECO:0000256" key="4">
    <source>
        <dbReference type="ARBA" id="ARBA00023136"/>
    </source>
</evidence>
<dbReference type="GO" id="GO:0016020">
    <property type="term" value="C:membrane"/>
    <property type="evidence" value="ECO:0007669"/>
    <property type="project" value="UniProtKB-SubCell"/>
</dbReference>
<evidence type="ECO:0000256" key="3">
    <source>
        <dbReference type="ARBA" id="ARBA00022989"/>
    </source>
</evidence>
<organism evidence="7 8">
    <name type="scientific">Brachionus plicatilis</name>
    <name type="common">Marine rotifer</name>
    <name type="synonym">Brachionus muelleri</name>
    <dbReference type="NCBI Taxonomy" id="10195"/>
    <lineage>
        <taxon>Eukaryota</taxon>
        <taxon>Metazoa</taxon>
        <taxon>Spiralia</taxon>
        <taxon>Gnathifera</taxon>
        <taxon>Rotifera</taxon>
        <taxon>Eurotatoria</taxon>
        <taxon>Monogononta</taxon>
        <taxon>Pseudotrocha</taxon>
        <taxon>Ploima</taxon>
        <taxon>Brachionidae</taxon>
        <taxon>Brachionus</taxon>
    </lineage>
</organism>
<dbReference type="EMBL" id="REGN01005449">
    <property type="protein sequence ID" value="RNA13309.1"/>
    <property type="molecule type" value="Genomic_DNA"/>
</dbReference>
<protein>
    <submittedName>
        <fullName evidence="7">Organic cation transporter</fullName>
    </submittedName>
</protein>
<feature type="transmembrane region" description="Helical" evidence="6">
    <location>
        <begin position="55"/>
        <end position="73"/>
    </location>
</feature>
<dbReference type="PANTHER" id="PTHR24064">
    <property type="entry name" value="SOLUTE CARRIER FAMILY 22 MEMBER"/>
    <property type="match status" value="1"/>
</dbReference>
<feature type="transmembrane region" description="Helical" evidence="6">
    <location>
        <begin position="280"/>
        <end position="299"/>
    </location>
</feature>
<keyword evidence="8" id="KW-1185">Reference proteome</keyword>
<evidence type="ECO:0000313" key="8">
    <source>
        <dbReference type="Proteomes" id="UP000276133"/>
    </source>
</evidence>
<feature type="transmembrane region" description="Helical" evidence="6">
    <location>
        <begin position="159"/>
        <end position="180"/>
    </location>
</feature>
<dbReference type="SUPFAM" id="SSF103473">
    <property type="entry name" value="MFS general substrate transporter"/>
    <property type="match status" value="1"/>
</dbReference>
<evidence type="ECO:0000313" key="7">
    <source>
        <dbReference type="EMBL" id="RNA13309.1"/>
    </source>
</evidence>
<keyword evidence="4 6" id="KW-0472">Membrane</keyword>
<proteinExistence type="predicted"/>
<evidence type="ECO:0000256" key="2">
    <source>
        <dbReference type="ARBA" id="ARBA00022692"/>
    </source>
</evidence>
<evidence type="ECO:0000256" key="1">
    <source>
        <dbReference type="ARBA" id="ARBA00004141"/>
    </source>
</evidence>
<keyword evidence="2 6" id="KW-0812">Transmembrane</keyword>
<feature type="transmembrane region" description="Helical" evidence="6">
    <location>
        <begin position="31"/>
        <end position="49"/>
    </location>
</feature>
<dbReference type="STRING" id="10195.A0A3M7QQ20"/>
<feature type="transmembrane region" description="Helical" evidence="6">
    <location>
        <begin position="192"/>
        <end position="213"/>
    </location>
</feature>